<dbReference type="OrthoDB" id="9916989at2"/>
<accession>A0A2T7UQP3</accession>
<proteinExistence type="predicted"/>
<sequence>METYIHTPAAVQELSGWSAELIRDYRLKRYLESYGKKGENGRWLYSGRDMVAFWAAAILHGRGKALDIPGERLPGQRERPIDLYALFDHSWIIAEFVAKHIAGREAPVYWGFGDVTREKVMTPWGKGLSLHEPVRFRADNLTQIEKLNLYALDLVNTKALASFAPPELISMVAAMNFDRG</sequence>
<evidence type="ECO:0000313" key="1">
    <source>
        <dbReference type="EMBL" id="PVE47043.1"/>
    </source>
</evidence>
<evidence type="ECO:0000313" key="2">
    <source>
        <dbReference type="Proteomes" id="UP000244810"/>
    </source>
</evidence>
<dbReference type="EMBL" id="QDDR01000006">
    <property type="protein sequence ID" value="PVE47043.1"/>
    <property type="molecule type" value="Genomic_DNA"/>
</dbReference>
<dbReference type="RefSeq" id="WP_107752055.1">
    <property type="nucleotide sequence ID" value="NZ_QBKF01000006.1"/>
</dbReference>
<dbReference type="Proteomes" id="UP000244810">
    <property type="component" value="Unassembled WGS sequence"/>
</dbReference>
<name>A0A2T7UQP3_9RHOB</name>
<reference evidence="1 2" key="1">
    <citation type="journal article" date="2011" name="Syst. Appl. Microbiol.">
        <title>Defluviimonas denitrificans gen. nov., sp. nov., and Pararhodobacter aggregans gen. nov., sp. nov., non-phototrophic Rhodobacteraceae from the biofilter of a marine aquaculture.</title>
        <authorList>
            <person name="Foesel B.U."/>
            <person name="Drake H.L."/>
            <person name="Schramm A."/>
        </authorList>
    </citation>
    <scope>NUCLEOTIDE SEQUENCE [LARGE SCALE GENOMIC DNA]</scope>
    <source>
        <strain evidence="1 2">D1-19</strain>
    </source>
</reference>
<organism evidence="1 2">
    <name type="scientific">Pararhodobacter aggregans</name>
    <dbReference type="NCBI Taxonomy" id="404875"/>
    <lineage>
        <taxon>Bacteria</taxon>
        <taxon>Pseudomonadati</taxon>
        <taxon>Pseudomonadota</taxon>
        <taxon>Alphaproteobacteria</taxon>
        <taxon>Rhodobacterales</taxon>
        <taxon>Paracoccaceae</taxon>
        <taxon>Pararhodobacter</taxon>
    </lineage>
</organism>
<comment type="caution">
    <text evidence="1">The sequence shown here is derived from an EMBL/GenBank/DDBJ whole genome shotgun (WGS) entry which is preliminary data.</text>
</comment>
<keyword evidence="2" id="KW-1185">Reference proteome</keyword>
<gene>
    <name evidence="1" type="ORF">DDE23_12350</name>
</gene>
<dbReference type="AlphaFoldDB" id="A0A2T7UQP3"/>
<protein>
    <submittedName>
        <fullName evidence="1">Uncharacterized protein</fullName>
    </submittedName>
</protein>